<keyword evidence="4" id="KW-1185">Reference proteome</keyword>
<name>A0A9P5NMC3_GYMJU</name>
<accession>A0A9P5NMC3</accession>
<keyword evidence="2" id="KW-0732">Signal</keyword>
<feature type="region of interest" description="Disordered" evidence="1">
    <location>
        <begin position="49"/>
        <end position="71"/>
    </location>
</feature>
<feature type="compositionally biased region" description="Acidic residues" evidence="1">
    <location>
        <begin position="49"/>
        <end position="62"/>
    </location>
</feature>
<comment type="caution">
    <text evidence="3">The sequence shown here is derived from an EMBL/GenBank/DDBJ whole genome shotgun (WGS) entry which is preliminary data.</text>
</comment>
<gene>
    <name evidence="3" type="ORF">CPB84DRAFT_1780854</name>
</gene>
<evidence type="ECO:0000256" key="2">
    <source>
        <dbReference type="SAM" id="SignalP"/>
    </source>
</evidence>
<proteinExistence type="predicted"/>
<evidence type="ECO:0008006" key="5">
    <source>
        <dbReference type="Google" id="ProtNLM"/>
    </source>
</evidence>
<evidence type="ECO:0000313" key="3">
    <source>
        <dbReference type="EMBL" id="KAF8898111.1"/>
    </source>
</evidence>
<feature type="chain" id="PRO_5040322953" description="Secreted protein" evidence="2">
    <location>
        <begin position="22"/>
        <end position="71"/>
    </location>
</feature>
<evidence type="ECO:0000256" key="1">
    <source>
        <dbReference type="SAM" id="MobiDB-lite"/>
    </source>
</evidence>
<evidence type="ECO:0000313" key="4">
    <source>
        <dbReference type="Proteomes" id="UP000724874"/>
    </source>
</evidence>
<protein>
    <recommendedName>
        <fullName evidence="5">Secreted protein</fullName>
    </recommendedName>
</protein>
<dbReference type="AlphaFoldDB" id="A0A9P5NMC3"/>
<organism evidence="3 4">
    <name type="scientific">Gymnopilus junonius</name>
    <name type="common">Spectacular rustgill mushroom</name>
    <name type="synonym">Gymnopilus spectabilis subsp. junonius</name>
    <dbReference type="NCBI Taxonomy" id="109634"/>
    <lineage>
        <taxon>Eukaryota</taxon>
        <taxon>Fungi</taxon>
        <taxon>Dikarya</taxon>
        <taxon>Basidiomycota</taxon>
        <taxon>Agaricomycotina</taxon>
        <taxon>Agaricomycetes</taxon>
        <taxon>Agaricomycetidae</taxon>
        <taxon>Agaricales</taxon>
        <taxon>Agaricineae</taxon>
        <taxon>Hymenogastraceae</taxon>
        <taxon>Gymnopilus</taxon>
    </lineage>
</organism>
<dbReference type="Proteomes" id="UP000724874">
    <property type="component" value="Unassembled WGS sequence"/>
</dbReference>
<sequence length="71" mass="7740">MPPQLLVATVITPAILFCLQAMTPSEEIEEGKDLVVDHEEEADDGIAAIEEGDDEASEEIQEDERRQIGGC</sequence>
<dbReference type="EMBL" id="JADNYJ010000055">
    <property type="protein sequence ID" value="KAF8898111.1"/>
    <property type="molecule type" value="Genomic_DNA"/>
</dbReference>
<reference evidence="3" key="1">
    <citation type="submission" date="2020-11" db="EMBL/GenBank/DDBJ databases">
        <authorList>
            <consortium name="DOE Joint Genome Institute"/>
            <person name="Ahrendt S."/>
            <person name="Riley R."/>
            <person name="Andreopoulos W."/>
            <person name="LaButti K."/>
            <person name="Pangilinan J."/>
            <person name="Ruiz-duenas F.J."/>
            <person name="Barrasa J.M."/>
            <person name="Sanchez-Garcia M."/>
            <person name="Camarero S."/>
            <person name="Miyauchi S."/>
            <person name="Serrano A."/>
            <person name="Linde D."/>
            <person name="Babiker R."/>
            <person name="Drula E."/>
            <person name="Ayuso-Fernandez I."/>
            <person name="Pacheco R."/>
            <person name="Padilla G."/>
            <person name="Ferreira P."/>
            <person name="Barriuso J."/>
            <person name="Kellner H."/>
            <person name="Castanera R."/>
            <person name="Alfaro M."/>
            <person name="Ramirez L."/>
            <person name="Pisabarro A.G."/>
            <person name="Kuo A."/>
            <person name="Tritt A."/>
            <person name="Lipzen A."/>
            <person name="He G."/>
            <person name="Yan M."/>
            <person name="Ng V."/>
            <person name="Cullen D."/>
            <person name="Martin F."/>
            <person name="Rosso M.-N."/>
            <person name="Henrissat B."/>
            <person name="Hibbett D."/>
            <person name="Martinez A.T."/>
            <person name="Grigoriev I.V."/>
        </authorList>
    </citation>
    <scope>NUCLEOTIDE SEQUENCE</scope>
    <source>
        <strain evidence="3">AH 44721</strain>
    </source>
</reference>
<feature type="signal peptide" evidence="2">
    <location>
        <begin position="1"/>
        <end position="21"/>
    </location>
</feature>